<dbReference type="Proteomes" id="UP000544872">
    <property type="component" value="Unassembled WGS sequence"/>
</dbReference>
<feature type="transmembrane region" description="Helical" evidence="6">
    <location>
        <begin position="131"/>
        <end position="151"/>
    </location>
</feature>
<feature type="transmembrane region" description="Helical" evidence="6">
    <location>
        <begin position="36"/>
        <end position="58"/>
    </location>
</feature>
<sequence length="303" mass="32389">MTPTPRAPSFLWLALPFCLLWTSAFPAAKLALPFCPPLLLLAIRFLLAGILLLGWALLRGERLPVSRRIWGQLAVFALINPALYLGLSWIGMVKVSSALSTIVISLNPVVVTLLAALLLGDRLTPRKGLGLLLGLGGVLIVVQARLTGTLAEDPFSVLLVGLALIALAASTLLWKLWPLTTPRLTGTALQLLLAGLYFLPVALLTESVDSIRWTPGFLWSMAWIIGPVSIGAYLLWFRMLDTVSASAASAWHFLNPPLGLAMGLVLLDEQVQITDLLGILPIALGIALVTRPAPAEPAAQAAR</sequence>
<feature type="domain" description="EamA" evidence="7">
    <location>
        <begin position="156"/>
        <end position="290"/>
    </location>
</feature>
<evidence type="ECO:0000256" key="5">
    <source>
        <dbReference type="ARBA" id="ARBA00023136"/>
    </source>
</evidence>
<accession>A0A7W9ZCK2</accession>
<dbReference type="AlphaFoldDB" id="A0A7W9ZCK2"/>
<evidence type="ECO:0000256" key="6">
    <source>
        <dbReference type="SAM" id="Phobius"/>
    </source>
</evidence>
<feature type="transmembrane region" description="Helical" evidence="6">
    <location>
        <begin position="184"/>
        <end position="205"/>
    </location>
</feature>
<feature type="transmembrane region" description="Helical" evidence="6">
    <location>
        <begin position="98"/>
        <end position="119"/>
    </location>
</feature>
<organism evidence="8 9">
    <name type="scientific">Novispirillum itersonii</name>
    <name type="common">Aquaspirillum itersonii</name>
    <dbReference type="NCBI Taxonomy" id="189"/>
    <lineage>
        <taxon>Bacteria</taxon>
        <taxon>Pseudomonadati</taxon>
        <taxon>Pseudomonadota</taxon>
        <taxon>Alphaproteobacteria</taxon>
        <taxon>Rhodospirillales</taxon>
        <taxon>Novispirillaceae</taxon>
        <taxon>Novispirillum</taxon>
    </lineage>
</organism>
<gene>
    <name evidence="8" type="ORF">FHS48_000369</name>
</gene>
<feature type="transmembrane region" description="Helical" evidence="6">
    <location>
        <begin position="157"/>
        <end position="177"/>
    </location>
</feature>
<dbReference type="PANTHER" id="PTHR32322">
    <property type="entry name" value="INNER MEMBRANE TRANSPORTER"/>
    <property type="match status" value="1"/>
</dbReference>
<dbReference type="Pfam" id="PF00892">
    <property type="entry name" value="EamA"/>
    <property type="match status" value="2"/>
</dbReference>
<comment type="similarity">
    <text evidence="2">Belongs to the EamA transporter family.</text>
</comment>
<dbReference type="GO" id="GO:0016020">
    <property type="term" value="C:membrane"/>
    <property type="evidence" value="ECO:0007669"/>
    <property type="project" value="UniProtKB-SubCell"/>
</dbReference>
<dbReference type="InterPro" id="IPR050638">
    <property type="entry name" value="AA-Vitamin_Transporters"/>
</dbReference>
<keyword evidence="9" id="KW-1185">Reference proteome</keyword>
<feature type="domain" description="EamA" evidence="7">
    <location>
        <begin position="12"/>
        <end position="142"/>
    </location>
</feature>
<dbReference type="EMBL" id="JACIIX010000001">
    <property type="protein sequence ID" value="MBB6208988.1"/>
    <property type="molecule type" value="Genomic_DNA"/>
</dbReference>
<evidence type="ECO:0000313" key="9">
    <source>
        <dbReference type="Proteomes" id="UP000544872"/>
    </source>
</evidence>
<dbReference type="PANTHER" id="PTHR32322:SF2">
    <property type="entry name" value="EAMA DOMAIN-CONTAINING PROTEIN"/>
    <property type="match status" value="1"/>
</dbReference>
<keyword evidence="5 6" id="KW-0472">Membrane</keyword>
<evidence type="ECO:0000256" key="1">
    <source>
        <dbReference type="ARBA" id="ARBA00004141"/>
    </source>
</evidence>
<reference evidence="8 9" key="1">
    <citation type="submission" date="2020-08" db="EMBL/GenBank/DDBJ databases">
        <title>Genomic Encyclopedia of Type Strains, Phase IV (KMG-IV): sequencing the most valuable type-strain genomes for metagenomic binning, comparative biology and taxonomic classification.</title>
        <authorList>
            <person name="Goeker M."/>
        </authorList>
    </citation>
    <scope>NUCLEOTIDE SEQUENCE [LARGE SCALE GENOMIC DNA]</scope>
    <source>
        <strain evidence="8 9">DSM 11590</strain>
    </source>
</reference>
<keyword evidence="4 6" id="KW-1133">Transmembrane helix</keyword>
<comment type="subcellular location">
    <subcellularLocation>
        <location evidence="1">Membrane</location>
        <topology evidence="1">Multi-pass membrane protein</topology>
    </subcellularLocation>
</comment>
<evidence type="ECO:0000313" key="8">
    <source>
        <dbReference type="EMBL" id="MBB6208988.1"/>
    </source>
</evidence>
<evidence type="ECO:0000256" key="4">
    <source>
        <dbReference type="ARBA" id="ARBA00022989"/>
    </source>
</evidence>
<feature type="transmembrane region" description="Helical" evidence="6">
    <location>
        <begin position="70"/>
        <end position="92"/>
    </location>
</feature>
<dbReference type="InterPro" id="IPR000620">
    <property type="entry name" value="EamA_dom"/>
</dbReference>
<dbReference type="RefSeq" id="WP_184260696.1">
    <property type="nucleotide sequence ID" value="NZ_JACIIX010000001.1"/>
</dbReference>
<name>A0A7W9ZCK2_NOVIT</name>
<protein>
    <submittedName>
        <fullName evidence="8">Drug/metabolite transporter (DMT)-like permease</fullName>
    </submittedName>
</protein>
<feature type="transmembrane region" description="Helical" evidence="6">
    <location>
        <begin position="217"/>
        <end position="236"/>
    </location>
</feature>
<evidence type="ECO:0000256" key="2">
    <source>
        <dbReference type="ARBA" id="ARBA00007362"/>
    </source>
</evidence>
<keyword evidence="3 6" id="KW-0812">Transmembrane</keyword>
<dbReference type="SUPFAM" id="SSF103481">
    <property type="entry name" value="Multidrug resistance efflux transporter EmrE"/>
    <property type="match status" value="2"/>
</dbReference>
<proteinExistence type="inferred from homology"/>
<comment type="caution">
    <text evidence="8">The sequence shown here is derived from an EMBL/GenBank/DDBJ whole genome shotgun (WGS) entry which is preliminary data.</text>
</comment>
<dbReference type="InterPro" id="IPR037185">
    <property type="entry name" value="EmrE-like"/>
</dbReference>
<evidence type="ECO:0000256" key="3">
    <source>
        <dbReference type="ARBA" id="ARBA00022692"/>
    </source>
</evidence>
<evidence type="ECO:0000259" key="7">
    <source>
        <dbReference type="Pfam" id="PF00892"/>
    </source>
</evidence>